<comment type="caution">
    <text evidence="1">The sequence shown here is derived from an EMBL/GenBank/DDBJ whole genome shotgun (WGS) entry which is preliminary data.</text>
</comment>
<dbReference type="Proteomes" id="UP000030598">
    <property type="component" value="Unassembled WGS sequence"/>
</dbReference>
<evidence type="ECO:0000313" key="2">
    <source>
        <dbReference type="Proteomes" id="UP000030598"/>
    </source>
</evidence>
<dbReference type="STRING" id="59925.EU91_1290"/>
<dbReference type="eggNOG" id="ENOG502Z81T">
    <property type="taxonomic scope" value="Bacteria"/>
</dbReference>
<organism evidence="1 2">
    <name type="scientific">Prochlorococcus marinus str. GP2</name>
    <dbReference type="NCBI Taxonomy" id="59925"/>
    <lineage>
        <taxon>Bacteria</taxon>
        <taxon>Bacillati</taxon>
        <taxon>Cyanobacteriota</taxon>
        <taxon>Cyanophyceae</taxon>
        <taxon>Synechococcales</taxon>
        <taxon>Prochlorococcaceae</taxon>
        <taxon>Prochlorococcus</taxon>
    </lineage>
</organism>
<dbReference type="Pfam" id="PF13911">
    <property type="entry name" value="AhpC-TSA_2"/>
    <property type="match status" value="1"/>
</dbReference>
<protein>
    <submittedName>
        <fullName evidence="1">Uncharacterized protein</fullName>
    </submittedName>
</protein>
<sequence>MGIIFKNILKIVTDKLQNKIDYLVKEFNFKGEKKLKLIVLFGLLGDFDSFEYAINLKNFIDNNPDANLDIFAIAIGNKNGKKKFCNFTGFREENLEIVSDNQIHNNLKVSRGLDIGFGGWINMLLMLSGINSFKTIKEVIRGYTGDRESNQIYSEFKKIEVLKFLKFSGSSFKKVFGEGYLRPFELATFRLNNMNEIIQNWNDYILNEKYLPQRGASFILDNKNKVIYKFFPRDVLGYSSNMREPLRFLSDFIKK</sequence>
<gene>
    <name evidence="1" type="ORF">EU91_1290</name>
</gene>
<evidence type="ECO:0000313" key="1">
    <source>
        <dbReference type="EMBL" id="KGF86528.1"/>
    </source>
</evidence>
<name>A0A0A1ZE41_PROMR</name>
<dbReference type="InterPro" id="IPR032801">
    <property type="entry name" value="PXL2A/B/C"/>
</dbReference>
<dbReference type="EMBL" id="JNAH01000007">
    <property type="protein sequence ID" value="KGF86528.1"/>
    <property type="molecule type" value="Genomic_DNA"/>
</dbReference>
<proteinExistence type="predicted"/>
<reference evidence="2" key="1">
    <citation type="journal article" date="2014" name="Sci. Data">
        <title>Genomes of diverse isolates of the marine cyanobacterium Prochlorococcus.</title>
        <authorList>
            <person name="Biller S."/>
            <person name="Berube P."/>
            <person name="Thompson J."/>
            <person name="Kelly L."/>
            <person name="Roggensack S."/>
            <person name="Awad L."/>
            <person name="Roache-Johnson K."/>
            <person name="Ding H."/>
            <person name="Giovannoni S.J."/>
            <person name="Moore L.R."/>
            <person name="Chisholm S.W."/>
        </authorList>
    </citation>
    <scope>NUCLEOTIDE SEQUENCE [LARGE SCALE GENOMIC DNA]</scope>
    <source>
        <strain evidence="2">GP2</strain>
    </source>
</reference>
<accession>A0A0A1ZE41</accession>
<dbReference type="AlphaFoldDB" id="A0A0A1ZE41"/>